<gene>
    <name evidence="7" type="primary">rap1gap2b</name>
</gene>
<dbReference type="GO" id="GO:0005886">
    <property type="term" value="C:plasma membrane"/>
    <property type="evidence" value="ECO:0007669"/>
    <property type="project" value="TreeGrafter"/>
</dbReference>
<dbReference type="Pfam" id="PF21022">
    <property type="entry name" value="Rap-GAP_dimer"/>
    <property type="match status" value="1"/>
</dbReference>
<evidence type="ECO:0000259" key="6">
    <source>
        <dbReference type="PROSITE" id="PS50085"/>
    </source>
</evidence>
<protein>
    <submittedName>
        <fullName evidence="7">Rap1 GTPase-activating protein 2-like</fullName>
    </submittedName>
</protein>
<evidence type="ECO:0000256" key="2">
    <source>
        <dbReference type="ARBA" id="ARBA00022553"/>
    </source>
</evidence>
<dbReference type="InterPro" id="IPR035974">
    <property type="entry name" value="Rap/Ran-GAP_sf"/>
</dbReference>
<reference evidence="7" key="1">
    <citation type="submission" date="2025-08" db="UniProtKB">
        <authorList>
            <consortium name="Ensembl"/>
        </authorList>
    </citation>
    <scope>IDENTIFICATION</scope>
</reference>
<dbReference type="PROSITE" id="PS50085">
    <property type="entry name" value="RAPGAP"/>
    <property type="match status" value="1"/>
</dbReference>
<dbReference type="SUPFAM" id="SSF111347">
    <property type="entry name" value="Rap/Ran-GAP"/>
    <property type="match status" value="1"/>
</dbReference>
<feature type="compositionally biased region" description="Basic and acidic residues" evidence="4">
    <location>
        <begin position="478"/>
        <end position="496"/>
    </location>
</feature>
<evidence type="ECO:0000313" key="7">
    <source>
        <dbReference type="Ensembl" id="ENSSTUP00000007522.1"/>
    </source>
</evidence>
<dbReference type="Gene3D" id="3.40.50.11210">
    <property type="entry name" value="Rap/Ran-GAP"/>
    <property type="match status" value="1"/>
</dbReference>
<dbReference type="Pfam" id="PF02145">
    <property type="entry name" value="Rap_GAP"/>
    <property type="match status" value="1"/>
</dbReference>
<dbReference type="GO" id="GO:0005096">
    <property type="term" value="F:GTPase activator activity"/>
    <property type="evidence" value="ECO:0007669"/>
    <property type="project" value="UniProtKB-KW"/>
</dbReference>
<keyword evidence="1" id="KW-0343">GTPase activation</keyword>
<keyword evidence="2" id="KW-0597">Phosphoprotein</keyword>
<dbReference type="Gene3D" id="6.10.140.210">
    <property type="match status" value="1"/>
</dbReference>
<dbReference type="InterPro" id="IPR050989">
    <property type="entry name" value="Rap1_Ran_GAP"/>
</dbReference>
<reference evidence="7" key="2">
    <citation type="submission" date="2025-09" db="UniProtKB">
        <authorList>
            <consortium name="Ensembl"/>
        </authorList>
    </citation>
    <scope>IDENTIFICATION</scope>
</reference>
<dbReference type="PANTHER" id="PTHR15711:SF66">
    <property type="entry name" value="RAP1 GTPASE-ACTIVATING PROTEIN 2"/>
    <property type="match status" value="1"/>
</dbReference>
<accession>A0A673WFK9</accession>
<evidence type="ECO:0000256" key="5">
    <source>
        <dbReference type="SAM" id="SignalP"/>
    </source>
</evidence>
<dbReference type="GeneTree" id="ENSGT00940000165230"/>
<feature type="compositionally biased region" description="Low complexity" evidence="4">
    <location>
        <begin position="522"/>
        <end position="541"/>
    </location>
</feature>
<dbReference type="Ensembl" id="ENSSTUT00000007976.1">
    <property type="protein sequence ID" value="ENSSTUP00000007522.1"/>
    <property type="gene ID" value="ENSSTUG00000003392.1"/>
</dbReference>
<dbReference type="GO" id="GO:0005737">
    <property type="term" value="C:cytoplasm"/>
    <property type="evidence" value="ECO:0007669"/>
    <property type="project" value="TreeGrafter"/>
</dbReference>
<dbReference type="AlphaFoldDB" id="A0A673WFK9"/>
<feature type="chain" id="PRO_5025680256" evidence="5">
    <location>
        <begin position="17"/>
        <end position="598"/>
    </location>
</feature>
<feature type="compositionally biased region" description="Polar residues" evidence="4">
    <location>
        <begin position="497"/>
        <end position="506"/>
    </location>
</feature>
<sequence>MMVLTLLFVSPQVLERGGPYPQVILPEFGGYWIEDPDTLVPTPPSQYPSLCDRGDGGGGGEGEEGDAAQVGYGYRLESNDAARAYRKHFLGKDHLNFYCMASSHGNLILSVKHEEVKGQEYLHLCTVYVHIFLTKCCVFRWVHNLLCVQLLCEDAVGLRFSPVLYPKASQLIVSYDEHEVNTTFKFGVIYQRFGQVSEEELFKNSEETPAFTEFLSLLGETVDLQDFKGFRGGLDVCHGQTGSQSVYTDYREQEIMFHISTKLPYTEGDMQQLQRKRHIGNDIVGVVFQEEATPFVADMIASNFLHAFILVQVDNPCTQQTTYKVSVTAREGVPSFGPPLPSPAVFKKGPEFREYLLTKLINAENACYKSDRFARLEERTRAALLDGLHDELHRHTQRMLGVGIGPEEERAENGHGHGGLLESIKVRHTHNYLSLFMFPSLLPPHILTQKVKRRSGLFPRLLSIDSQTERHNHNHRSLHSDQRSFDTGHPTQEVRSETLSNPSSPEASLKERPSSVKLNECSASRTNVSRSSSSTNSFSSAAGEGEATDTDSVSGTCLFECVCACVRTSKRMRMWNKSSPRSNLKFRFDKLSHSAAGH</sequence>
<dbReference type="FunFam" id="3.40.50.11210:FF:000002">
    <property type="entry name" value="Signal-induced proliferation-associated 1-like protein 1"/>
    <property type="match status" value="1"/>
</dbReference>
<evidence type="ECO:0000256" key="1">
    <source>
        <dbReference type="ARBA" id="ARBA00022468"/>
    </source>
</evidence>
<feature type="signal peptide" evidence="5">
    <location>
        <begin position="1"/>
        <end position="16"/>
    </location>
</feature>
<evidence type="ECO:0000256" key="4">
    <source>
        <dbReference type="SAM" id="MobiDB-lite"/>
    </source>
</evidence>
<evidence type="ECO:0000256" key="3">
    <source>
        <dbReference type="ARBA" id="ARBA00023054"/>
    </source>
</evidence>
<proteinExistence type="predicted"/>
<organism evidence="7 8">
    <name type="scientific">Salmo trutta</name>
    <name type="common">Brown trout</name>
    <dbReference type="NCBI Taxonomy" id="8032"/>
    <lineage>
        <taxon>Eukaryota</taxon>
        <taxon>Metazoa</taxon>
        <taxon>Chordata</taxon>
        <taxon>Craniata</taxon>
        <taxon>Vertebrata</taxon>
        <taxon>Euteleostomi</taxon>
        <taxon>Actinopterygii</taxon>
        <taxon>Neopterygii</taxon>
        <taxon>Teleostei</taxon>
        <taxon>Protacanthopterygii</taxon>
        <taxon>Salmoniformes</taxon>
        <taxon>Salmonidae</taxon>
        <taxon>Salmoninae</taxon>
        <taxon>Salmo</taxon>
    </lineage>
</organism>
<keyword evidence="5" id="KW-0732">Signal</keyword>
<dbReference type="PANTHER" id="PTHR15711">
    <property type="entry name" value="RAP GTPASE-ACTIVATING PROTEIN"/>
    <property type="match status" value="1"/>
</dbReference>
<dbReference type="GO" id="GO:0051056">
    <property type="term" value="P:regulation of small GTPase mediated signal transduction"/>
    <property type="evidence" value="ECO:0007669"/>
    <property type="project" value="InterPro"/>
</dbReference>
<name>A0A673WFK9_SALTR</name>
<evidence type="ECO:0000313" key="8">
    <source>
        <dbReference type="Proteomes" id="UP000472277"/>
    </source>
</evidence>
<keyword evidence="8" id="KW-1185">Reference proteome</keyword>
<feature type="domain" description="Rap-GAP" evidence="6">
    <location>
        <begin position="172"/>
        <end position="388"/>
    </location>
</feature>
<dbReference type="InterPro" id="IPR000331">
    <property type="entry name" value="Rap/Ran_GAP_dom"/>
</dbReference>
<keyword evidence="3" id="KW-0175">Coiled coil</keyword>
<feature type="region of interest" description="Disordered" evidence="4">
    <location>
        <begin position="468"/>
        <end position="552"/>
    </location>
</feature>
<dbReference type="Proteomes" id="UP000472277">
    <property type="component" value="Chromosome 19"/>
</dbReference>